<keyword evidence="2" id="KW-1185">Reference proteome</keyword>
<organism evidence="1 2">
    <name type="scientific">Oceanospirillum sediminis</name>
    <dbReference type="NCBI Taxonomy" id="2760088"/>
    <lineage>
        <taxon>Bacteria</taxon>
        <taxon>Pseudomonadati</taxon>
        <taxon>Pseudomonadota</taxon>
        <taxon>Gammaproteobacteria</taxon>
        <taxon>Oceanospirillales</taxon>
        <taxon>Oceanospirillaceae</taxon>
        <taxon>Oceanospirillum</taxon>
    </lineage>
</organism>
<name>A0A839IV80_9GAMM</name>
<evidence type="ECO:0000313" key="2">
    <source>
        <dbReference type="Proteomes" id="UP000565262"/>
    </source>
</evidence>
<dbReference type="AlphaFoldDB" id="A0A839IV80"/>
<evidence type="ECO:0000313" key="1">
    <source>
        <dbReference type="EMBL" id="MBB1488327.1"/>
    </source>
</evidence>
<dbReference type="EMBL" id="JACJFM010000026">
    <property type="protein sequence ID" value="MBB1488327.1"/>
    <property type="molecule type" value="Genomic_DNA"/>
</dbReference>
<proteinExistence type="predicted"/>
<comment type="caution">
    <text evidence="1">The sequence shown here is derived from an EMBL/GenBank/DDBJ whole genome shotgun (WGS) entry which is preliminary data.</text>
</comment>
<dbReference type="RefSeq" id="WP_182810090.1">
    <property type="nucleotide sequence ID" value="NZ_JACJFM010000026.1"/>
</dbReference>
<protein>
    <submittedName>
        <fullName evidence="1">Uncharacterized protein</fullName>
    </submittedName>
</protein>
<reference evidence="1 2" key="1">
    <citation type="submission" date="2020-08" db="EMBL/GenBank/DDBJ databases">
        <title>Oceanospirillum sp. nov. isolated from marine sediment.</title>
        <authorList>
            <person name="Ji X."/>
        </authorList>
    </citation>
    <scope>NUCLEOTIDE SEQUENCE [LARGE SCALE GENOMIC DNA]</scope>
    <source>
        <strain evidence="1 2">D5</strain>
    </source>
</reference>
<dbReference type="Proteomes" id="UP000565262">
    <property type="component" value="Unassembled WGS sequence"/>
</dbReference>
<gene>
    <name evidence="1" type="ORF">H4O21_17115</name>
</gene>
<accession>A0A839IV80</accession>
<sequence length="47" mass="5385">MGWMTQRGTSFDVDIKNMGVQAISMRPWQVMGTEFVRRLAAALRRNA</sequence>